<keyword evidence="5" id="KW-0732">Signal</keyword>
<feature type="region of interest" description="Disordered" evidence="4">
    <location>
        <begin position="688"/>
        <end position="755"/>
    </location>
</feature>
<dbReference type="EMBL" id="JAUKTR010000001">
    <property type="protein sequence ID" value="MDO1557963.1"/>
    <property type="molecule type" value="Genomic_DNA"/>
</dbReference>
<evidence type="ECO:0000256" key="2">
    <source>
        <dbReference type="ARBA" id="ARBA00023136"/>
    </source>
</evidence>
<sequence length="921" mass="98290">MSLSYLALITGAALSASVAQEAPPPEAAAAAQPAGQAETDAEDEDVTTVEEVVVTGARLRGSVESDIPPEITLDPADIRATGATTIAELLEALEPQTRSGRGRGEGRPVLLVNGRRVSGPREVHSVPSEAIERVEILPEEVALELGYRADQRVINFILRERFRATTVQARAGASTAGGRYSGELDGNFLRLRGDERLILEAEVERATPLFEDERNIRREPGQTPYDLIGNVTGLPYGGEIDPALSLLAGGPVTVAAVPGFGAGGPFTLADFVETAGYTRTGDLGAWRSLLPETESVEVGGTYTRPLNDYVVATLNARLEGSRSESFLGLPGASLTLPSTNPNSPFTRDVLVWRYFDRPDAMRRNADTVSGRLGAAFTGDWDDWRWSLTGGYDVTRSDTETGRGVDANALQAALTAGDPSVDPFGPGAAALLGPGPRDTAQSLTQSGELDFVANGDLFSVPAGDVSASFRAGFNAVSLDSESVRSGLLTERELSRTQGGVQGNLNIPIASTRNEVLAGLGNLTLNLNAAYDELSDFGGLVTYGYGLNWRPNRQWSVIASVTDEEGAPSIQQLNDPVISTPNVQVFDFATGQTVEVTRIEGGNPGLTADNRRVQRLGVTWRPLGEADVTLSANYVRTTVDNPISSFPTITPALEAAFPERFIRDSGGRLISIDTRPVNYDRSQTQQLRWGINYSRPIRRERPTGEGGPRRRGEGGPQGPGAHQGPEGGDGPRPEWRGGGEGGRFRGGGGRGGFGRFGGNPREGRLTFALYHTWNLQNEVVVRPGLPTLDLLNGDAVGAGGGQSEHQAELQSGYYLNGLGARFTADWRSDTFVAGGAPGGAGDLYFSDLATANLSLFADLGARRAWVRQHPWLRGGRVSLEVRNLFDARRGVTDAAGVTPISYQPDLLDAEGRTVTLRFRKLIF</sequence>
<keyword evidence="2" id="KW-0472">Membrane</keyword>
<feature type="region of interest" description="Disordered" evidence="4">
    <location>
        <begin position="24"/>
        <end position="47"/>
    </location>
</feature>
<comment type="caution">
    <text evidence="6">The sequence shown here is derived from an EMBL/GenBank/DDBJ whole genome shotgun (WGS) entry which is preliminary data.</text>
</comment>
<evidence type="ECO:0000256" key="1">
    <source>
        <dbReference type="ARBA" id="ARBA00004442"/>
    </source>
</evidence>
<evidence type="ECO:0000256" key="5">
    <source>
        <dbReference type="SAM" id="SignalP"/>
    </source>
</evidence>
<dbReference type="SUPFAM" id="SSF56935">
    <property type="entry name" value="Porins"/>
    <property type="match status" value="1"/>
</dbReference>
<keyword evidence="3" id="KW-0998">Cell outer membrane</keyword>
<dbReference type="Proteomes" id="UP001169063">
    <property type="component" value="Unassembled WGS sequence"/>
</dbReference>
<dbReference type="Gene3D" id="2.40.170.20">
    <property type="entry name" value="TonB-dependent receptor, beta-barrel domain"/>
    <property type="match status" value="1"/>
</dbReference>
<feature type="signal peptide" evidence="5">
    <location>
        <begin position="1"/>
        <end position="21"/>
    </location>
</feature>
<name>A0ABT8SK00_9CAUL</name>
<dbReference type="Gene3D" id="2.170.130.10">
    <property type="entry name" value="TonB-dependent receptor, plug domain"/>
    <property type="match status" value="1"/>
</dbReference>
<feature type="compositionally biased region" description="Gly residues" evidence="4">
    <location>
        <begin position="736"/>
        <end position="755"/>
    </location>
</feature>
<feature type="compositionally biased region" description="Basic and acidic residues" evidence="4">
    <location>
        <begin position="695"/>
        <end position="711"/>
    </location>
</feature>
<organism evidence="6 7">
    <name type="scientific">Peiella sedimenti</name>
    <dbReference type="NCBI Taxonomy" id="3061083"/>
    <lineage>
        <taxon>Bacteria</taxon>
        <taxon>Pseudomonadati</taxon>
        <taxon>Pseudomonadota</taxon>
        <taxon>Alphaproteobacteria</taxon>
        <taxon>Caulobacterales</taxon>
        <taxon>Caulobacteraceae</taxon>
        <taxon>Peiella</taxon>
    </lineage>
</organism>
<accession>A0ABT8SK00</accession>
<evidence type="ECO:0000313" key="7">
    <source>
        <dbReference type="Proteomes" id="UP001169063"/>
    </source>
</evidence>
<evidence type="ECO:0008006" key="8">
    <source>
        <dbReference type="Google" id="ProtNLM"/>
    </source>
</evidence>
<dbReference type="PANTHER" id="PTHR47234:SF1">
    <property type="entry name" value="TONB-DEPENDENT RECEPTOR"/>
    <property type="match status" value="1"/>
</dbReference>
<gene>
    <name evidence="6" type="ORF">Q0812_00800</name>
</gene>
<protein>
    <recommendedName>
        <fullName evidence="8">TonB-dependent receptor</fullName>
    </recommendedName>
</protein>
<comment type="subcellular location">
    <subcellularLocation>
        <location evidence="1">Cell outer membrane</location>
    </subcellularLocation>
</comment>
<dbReference type="InterPro" id="IPR037066">
    <property type="entry name" value="Plug_dom_sf"/>
</dbReference>
<evidence type="ECO:0000313" key="6">
    <source>
        <dbReference type="EMBL" id="MDO1557963.1"/>
    </source>
</evidence>
<dbReference type="InterPro" id="IPR036942">
    <property type="entry name" value="Beta-barrel_TonB_sf"/>
</dbReference>
<proteinExistence type="predicted"/>
<dbReference type="RefSeq" id="WP_302108388.1">
    <property type="nucleotide sequence ID" value="NZ_JAUKTR010000001.1"/>
</dbReference>
<reference evidence="6" key="1">
    <citation type="submission" date="2023-07" db="EMBL/GenBank/DDBJ databases">
        <title>Brevundimonas soil sp. nov., isolated from the soil of chemical plant.</title>
        <authorList>
            <person name="Wu N."/>
        </authorList>
    </citation>
    <scope>NUCLEOTIDE SEQUENCE</scope>
    <source>
        <strain evidence="6">XZ-24</strain>
    </source>
</reference>
<feature type="compositionally biased region" description="Low complexity" evidence="4">
    <location>
        <begin position="27"/>
        <end position="38"/>
    </location>
</feature>
<evidence type="ECO:0000256" key="4">
    <source>
        <dbReference type="SAM" id="MobiDB-lite"/>
    </source>
</evidence>
<dbReference type="PANTHER" id="PTHR47234">
    <property type="match status" value="1"/>
</dbReference>
<keyword evidence="7" id="KW-1185">Reference proteome</keyword>
<evidence type="ECO:0000256" key="3">
    <source>
        <dbReference type="ARBA" id="ARBA00023237"/>
    </source>
</evidence>
<feature type="chain" id="PRO_5045998650" description="TonB-dependent receptor" evidence="5">
    <location>
        <begin position="22"/>
        <end position="921"/>
    </location>
</feature>